<protein>
    <submittedName>
        <fullName evidence="2">Uncharacterized protein</fullName>
    </submittedName>
</protein>
<keyword evidence="3" id="KW-1185">Reference proteome</keyword>
<proteinExistence type="predicted"/>
<sequence length="94" mass="10360">MQFSTPAIIALQAVAVIAAPTGDYADLAKDSIKIKSVATYKRGENVRDYEQADLAKDSIKIKSVATYKRGEEYADLAKDSIKIKSVATYKRDEE</sequence>
<evidence type="ECO:0000256" key="1">
    <source>
        <dbReference type="SAM" id="SignalP"/>
    </source>
</evidence>
<feature type="chain" id="PRO_5034520064" evidence="1">
    <location>
        <begin position="19"/>
        <end position="94"/>
    </location>
</feature>
<reference evidence="2" key="1">
    <citation type="journal article" date="2020" name="Phytopathology">
        <title>Genome Sequence Resources of Colletotrichum truncatum, C. plurivorum, C. musicola, and C. sojae: Four Species Pathogenic to Soybean (Glycine max).</title>
        <authorList>
            <person name="Rogerio F."/>
            <person name="Boufleur T.R."/>
            <person name="Ciampi-Guillardi M."/>
            <person name="Sukno S.A."/>
            <person name="Thon M.R."/>
            <person name="Massola Junior N.S."/>
            <person name="Baroncelli R."/>
        </authorList>
    </citation>
    <scope>NUCLEOTIDE SEQUENCE</scope>
    <source>
        <strain evidence="2">LFN0074</strain>
    </source>
</reference>
<gene>
    <name evidence="2" type="ORF">CMUS01_16327</name>
</gene>
<dbReference type="Proteomes" id="UP000639643">
    <property type="component" value="Unassembled WGS sequence"/>
</dbReference>
<evidence type="ECO:0000313" key="3">
    <source>
        <dbReference type="Proteomes" id="UP000639643"/>
    </source>
</evidence>
<organism evidence="2 3">
    <name type="scientific">Colletotrichum musicola</name>
    <dbReference type="NCBI Taxonomy" id="2175873"/>
    <lineage>
        <taxon>Eukaryota</taxon>
        <taxon>Fungi</taxon>
        <taxon>Dikarya</taxon>
        <taxon>Ascomycota</taxon>
        <taxon>Pezizomycotina</taxon>
        <taxon>Sordariomycetes</taxon>
        <taxon>Hypocreomycetidae</taxon>
        <taxon>Glomerellales</taxon>
        <taxon>Glomerellaceae</taxon>
        <taxon>Colletotrichum</taxon>
        <taxon>Colletotrichum orchidearum species complex</taxon>
    </lineage>
</organism>
<dbReference type="OrthoDB" id="4848871at2759"/>
<accession>A0A8H6MIM7</accession>
<comment type="caution">
    <text evidence="2">The sequence shown here is derived from an EMBL/GenBank/DDBJ whole genome shotgun (WGS) entry which is preliminary data.</text>
</comment>
<feature type="signal peptide" evidence="1">
    <location>
        <begin position="1"/>
        <end position="18"/>
    </location>
</feature>
<name>A0A8H6MIM7_9PEZI</name>
<evidence type="ECO:0000313" key="2">
    <source>
        <dbReference type="EMBL" id="KAF6789402.1"/>
    </source>
</evidence>
<dbReference type="AlphaFoldDB" id="A0A8H6MIM7"/>
<keyword evidence="1" id="KW-0732">Signal</keyword>
<dbReference type="EMBL" id="WIGM01001768">
    <property type="protein sequence ID" value="KAF6789402.1"/>
    <property type="molecule type" value="Genomic_DNA"/>
</dbReference>